<evidence type="ECO:0000256" key="7">
    <source>
        <dbReference type="ARBA" id="ARBA00023012"/>
    </source>
</evidence>
<dbReference type="SUPFAM" id="SSF55874">
    <property type="entry name" value="ATPase domain of HSP90 chaperone/DNA topoisomerase II/histidine kinase"/>
    <property type="match status" value="1"/>
</dbReference>
<dbReference type="PROSITE" id="PS50046">
    <property type="entry name" value="PHYTOCHROME_2"/>
    <property type="match status" value="2"/>
</dbReference>
<comment type="caution">
    <text evidence="13">The sequence shown here is derived from an EMBL/GenBank/DDBJ whole genome shotgun (WGS) entry which is preliminary data.</text>
</comment>
<keyword evidence="4 9" id="KW-0597">Phosphoprotein</keyword>
<keyword evidence="7" id="KW-0902">Two-component regulatory system</keyword>
<dbReference type="PANTHER" id="PTHR43047">
    <property type="entry name" value="TWO-COMPONENT HISTIDINE PROTEIN KINASE"/>
    <property type="match status" value="1"/>
</dbReference>
<evidence type="ECO:0000256" key="5">
    <source>
        <dbReference type="ARBA" id="ARBA00022679"/>
    </source>
</evidence>
<dbReference type="FunFam" id="1.10.287.130:FF:000145">
    <property type="entry name" value="Sensory transduction histidine kinase"/>
    <property type="match status" value="1"/>
</dbReference>
<dbReference type="GO" id="GO:0000155">
    <property type="term" value="F:phosphorelay sensor kinase activity"/>
    <property type="evidence" value="ECO:0007669"/>
    <property type="project" value="InterPro"/>
</dbReference>
<evidence type="ECO:0000259" key="10">
    <source>
        <dbReference type="PROSITE" id="PS50046"/>
    </source>
</evidence>
<dbReference type="InterPro" id="IPR003594">
    <property type="entry name" value="HATPase_dom"/>
</dbReference>
<dbReference type="SMART" id="SM00448">
    <property type="entry name" value="REC"/>
    <property type="match status" value="1"/>
</dbReference>
<dbReference type="PROSITE" id="PS50109">
    <property type="entry name" value="HIS_KIN"/>
    <property type="match status" value="1"/>
</dbReference>
<gene>
    <name evidence="13" type="ORF">ENR64_05020</name>
</gene>
<dbReference type="InterPro" id="IPR029016">
    <property type="entry name" value="GAF-like_dom_sf"/>
</dbReference>
<dbReference type="PRINTS" id="PR00344">
    <property type="entry name" value="BCTRLSENSOR"/>
</dbReference>
<feature type="domain" description="Phytochrome chromophore attachment site" evidence="10">
    <location>
        <begin position="218"/>
        <end position="369"/>
    </location>
</feature>
<dbReference type="Gene3D" id="3.40.50.2300">
    <property type="match status" value="1"/>
</dbReference>
<dbReference type="PANTHER" id="PTHR43047:SF63">
    <property type="entry name" value="HISTIDINE KINASE"/>
    <property type="match status" value="1"/>
</dbReference>
<comment type="similarity">
    <text evidence="2">In the N-terminal section; belongs to the phytochrome family.</text>
</comment>
<dbReference type="InterPro" id="IPR003018">
    <property type="entry name" value="GAF"/>
</dbReference>
<keyword evidence="5" id="KW-0808">Transferase</keyword>
<reference evidence="13" key="1">
    <citation type="journal article" date="2020" name="mSystems">
        <title>Genome- and Community-Level Interaction Insights into Carbon Utilization and Element Cycling Functions of Hydrothermarchaeota in Hydrothermal Sediment.</title>
        <authorList>
            <person name="Zhou Z."/>
            <person name="Liu Y."/>
            <person name="Xu W."/>
            <person name="Pan J."/>
            <person name="Luo Z.H."/>
            <person name="Li M."/>
        </authorList>
    </citation>
    <scope>NUCLEOTIDE SEQUENCE [LARGE SCALE GENOMIC DNA]</scope>
    <source>
        <strain evidence="13">SpSt-418</strain>
    </source>
</reference>
<dbReference type="SUPFAM" id="SSF55781">
    <property type="entry name" value="GAF domain-like"/>
    <property type="match status" value="2"/>
</dbReference>
<dbReference type="SMART" id="SM00388">
    <property type="entry name" value="HisKA"/>
    <property type="match status" value="1"/>
</dbReference>
<dbReference type="EMBL" id="DSRU01000054">
    <property type="protein sequence ID" value="HFM97125.1"/>
    <property type="molecule type" value="Genomic_DNA"/>
</dbReference>
<organism evidence="13">
    <name type="scientific">Oscillatoriales cyanobacterium SpSt-418</name>
    <dbReference type="NCBI Taxonomy" id="2282169"/>
    <lineage>
        <taxon>Bacteria</taxon>
        <taxon>Bacillati</taxon>
        <taxon>Cyanobacteriota</taxon>
        <taxon>Cyanophyceae</taxon>
        <taxon>Oscillatoriophycideae</taxon>
        <taxon>Oscillatoriales</taxon>
    </lineage>
</organism>
<evidence type="ECO:0000256" key="9">
    <source>
        <dbReference type="PROSITE-ProRule" id="PRU00169"/>
    </source>
</evidence>
<dbReference type="PROSITE" id="PS50110">
    <property type="entry name" value="RESPONSE_REGULATORY"/>
    <property type="match status" value="1"/>
</dbReference>
<protein>
    <recommendedName>
        <fullName evidence="8">Circadian input-output histidine kinase CikA</fullName>
        <ecNumber evidence="3">2.7.13.3</ecNumber>
    </recommendedName>
</protein>
<dbReference type="Pfam" id="PF01590">
    <property type="entry name" value="GAF"/>
    <property type="match status" value="2"/>
</dbReference>
<sequence>MLNYFLQHCTGREEALLREITQRIRQSLDLQTIFDTACQEIRQFLKADRVGIFKFYPESNFDDGEFVAEALLEGISSVVAIRIHDHCFGKNYSKLYAQGKFYAVDDIYRNGLATCHSTILEQFQVRANLVIPLLCGQRLWGLLCVHQCASTRQWKQFEINLTQQLANQLAIAIQQASLYEQIQSELYVRQQAEAHIALQLRQQEALGAIVQQIRESLDINEILATVTQHVKDVLHSDRVIVFRLFPDGRSQIVEEAVSGEFPALKNLHWENETWSQDILDCYWQGRPRIVPDVMQDTWTDCLVEYSTAGGIQSKIVAPILQEVKGYEAHRWVAPWESNKLWGILVVHACSEKRVWQESEAQLLQQIANQLAIAIQQASLFERLQLELSERQQTQKLLTERNEQLAYFNEKLARATRLKDEFLANMSHELRTPLNAILGMTEGLQDNIFGTTNDQQRKALQTIERSGTHLLELINDILDVAKIESGQIELALVPTAMAPLCRSSLAFIMQQAMKKQIQLESKIPPDLPNVLVDERRIRQVIINLLNNAVKFTPEGGNITLELCSVSITRGGEDLHHLQLAVRDTGIGIAQENIPKLFQPFIQIDSALNRQYSGTGLGLALVKQIVELHGGQVGVTSELGVGSCFIVELPYVPITATNLNSDTLAAVSSQPSQPPAAPLSPLILLAEDNEANISTVSSYLRAKGYRLIVSRNGQEAIAMTQSANPDLILMDIQMPGMDGLEAIRQIRHHAAFASMPIIALTALAMEGDRDLCLTAGATAYLSKPTKLSQLAATIHHLLTSKEQT</sequence>
<dbReference type="AlphaFoldDB" id="A0A7C3KDD6"/>
<dbReference type="Gene3D" id="3.30.450.40">
    <property type="match status" value="2"/>
</dbReference>
<feature type="domain" description="Histidine kinase" evidence="11">
    <location>
        <begin position="424"/>
        <end position="651"/>
    </location>
</feature>
<evidence type="ECO:0000256" key="1">
    <source>
        <dbReference type="ARBA" id="ARBA00000085"/>
    </source>
</evidence>
<evidence type="ECO:0000256" key="4">
    <source>
        <dbReference type="ARBA" id="ARBA00022553"/>
    </source>
</evidence>
<dbReference type="Gene3D" id="3.30.565.10">
    <property type="entry name" value="Histidine kinase-like ATPase, C-terminal domain"/>
    <property type="match status" value="1"/>
</dbReference>
<keyword evidence="6" id="KW-0418">Kinase</keyword>
<accession>A0A7C3KDD6</accession>
<dbReference type="InterPro" id="IPR036097">
    <property type="entry name" value="HisK_dim/P_sf"/>
</dbReference>
<evidence type="ECO:0000256" key="3">
    <source>
        <dbReference type="ARBA" id="ARBA00012438"/>
    </source>
</evidence>
<proteinExistence type="inferred from homology"/>
<feature type="domain" description="Response regulatory" evidence="12">
    <location>
        <begin position="680"/>
        <end position="796"/>
    </location>
</feature>
<dbReference type="SMART" id="SM00387">
    <property type="entry name" value="HATPase_c"/>
    <property type="match status" value="1"/>
</dbReference>
<evidence type="ECO:0000259" key="12">
    <source>
        <dbReference type="PROSITE" id="PS50110"/>
    </source>
</evidence>
<dbReference type="Pfam" id="PF00512">
    <property type="entry name" value="HisKA"/>
    <property type="match status" value="1"/>
</dbReference>
<dbReference type="InterPro" id="IPR005467">
    <property type="entry name" value="His_kinase_dom"/>
</dbReference>
<name>A0A7C3KDD6_9CYAN</name>
<evidence type="ECO:0000256" key="6">
    <source>
        <dbReference type="ARBA" id="ARBA00022777"/>
    </source>
</evidence>
<dbReference type="InterPro" id="IPR016132">
    <property type="entry name" value="Phyto_chromo_attachment"/>
</dbReference>
<feature type="domain" description="Phytochrome chromophore attachment site" evidence="10">
    <location>
        <begin position="29"/>
        <end position="168"/>
    </location>
</feature>
<dbReference type="InterPro" id="IPR001789">
    <property type="entry name" value="Sig_transdc_resp-reg_receiver"/>
</dbReference>
<evidence type="ECO:0000256" key="2">
    <source>
        <dbReference type="ARBA" id="ARBA00006402"/>
    </source>
</evidence>
<dbReference type="SUPFAM" id="SSF52172">
    <property type="entry name" value="CheY-like"/>
    <property type="match status" value="1"/>
</dbReference>
<dbReference type="GO" id="GO:0009927">
    <property type="term" value="F:histidine phosphotransfer kinase activity"/>
    <property type="evidence" value="ECO:0007669"/>
    <property type="project" value="TreeGrafter"/>
</dbReference>
<dbReference type="InterPro" id="IPR036890">
    <property type="entry name" value="HATPase_C_sf"/>
</dbReference>
<dbReference type="GO" id="GO:0005886">
    <property type="term" value="C:plasma membrane"/>
    <property type="evidence" value="ECO:0007669"/>
    <property type="project" value="TreeGrafter"/>
</dbReference>
<dbReference type="CDD" id="cd16922">
    <property type="entry name" value="HATPase_EvgS-ArcB-TorS-like"/>
    <property type="match status" value="1"/>
</dbReference>
<dbReference type="Pfam" id="PF02518">
    <property type="entry name" value="HATPase_c"/>
    <property type="match status" value="1"/>
</dbReference>
<dbReference type="SUPFAM" id="SSF47384">
    <property type="entry name" value="Homodimeric domain of signal transducing histidine kinase"/>
    <property type="match status" value="1"/>
</dbReference>
<dbReference type="SMART" id="SM00065">
    <property type="entry name" value="GAF"/>
    <property type="match status" value="2"/>
</dbReference>
<evidence type="ECO:0000256" key="8">
    <source>
        <dbReference type="ARBA" id="ARBA00074306"/>
    </source>
</evidence>
<dbReference type="EC" id="2.7.13.3" evidence="3"/>
<feature type="modified residue" description="4-aspartylphosphate" evidence="9">
    <location>
        <position position="729"/>
    </location>
</feature>
<dbReference type="InterPro" id="IPR003661">
    <property type="entry name" value="HisK_dim/P_dom"/>
</dbReference>
<evidence type="ECO:0000313" key="13">
    <source>
        <dbReference type="EMBL" id="HFM97125.1"/>
    </source>
</evidence>
<dbReference type="FunFam" id="3.30.565.10:FF:000010">
    <property type="entry name" value="Sensor histidine kinase RcsC"/>
    <property type="match status" value="1"/>
</dbReference>
<dbReference type="Pfam" id="PF00072">
    <property type="entry name" value="Response_reg"/>
    <property type="match status" value="1"/>
</dbReference>
<comment type="catalytic activity">
    <reaction evidence="1">
        <text>ATP + protein L-histidine = ADP + protein N-phospho-L-histidine.</text>
        <dbReference type="EC" id="2.7.13.3"/>
    </reaction>
</comment>
<dbReference type="InterPro" id="IPR011006">
    <property type="entry name" value="CheY-like_superfamily"/>
</dbReference>
<dbReference type="Gene3D" id="1.10.287.130">
    <property type="match status" value="1"/>
</dbReference>
<dbReference type="CDD" id="cd00082">
    <property type="entry name" value="HisKA"/>
    <property type="match status" value="1"/>
</dbReference>
<evidence type="ECO:0000259" key="11">
    <source>
        <dbReference type="PROSITE" id="PS50109"/>
    </source>
</evidence>
<dbReference type="InterPro" id="IPR004358">
    <property type="entry name" value="Sig_transdc_His_kin-like_C"/>
</dbReference>